<dbReference type="PANTHER" id="PTHR32494:SF19">
    <property type="entry name" value="ALLANTOATE DEIMINASE-RELATED"/>
    <property type="match status" value="1"/>
</dbReference>
<evidence type="ECO:0000259" key="8">
    <source>
        <dbReference type="Pfam" id="PF07687"/>
    </source>
</evidence>
<keyword evidence="6" id="KW-0464">Manganese</keyword>
<keyword evidence="5 9" id="KW-0378">Hydrolase</keyword>
<keyword evidence="10" id="KW-1185">Reference proteome</keyword>
<evidence type="ECO:0000256" key="5">
    <source>
        <dbReference type="ARBA" id="ARBA00022801"/>
    </source>
</evidence>
<dbReference type="Pfam" id="PF01546">
    <property type="entry name" value="Peptidase_M20"/>
    <property type="match status" value="1"/>
</dbReference>
<evidence type="ECO:0000256" key="2">
    <source>
        <dbReference type="ARBA" id="ARBA00006153"/>
    </source>
</evidence>
<dbReference type="InterPro" id="IPR011650">
    <property type="entry name" value="Peptidase_M20_dimer"/>
</dbReference>
<dbReference type="InterPro" id="IPR010158">
    <property type="entry name" value="Amidase_Cbmase"/>
</dbReference>
<feature type="domain" description="Peptidase M20 dimerisation" evidence="8">
    <location>
        <begin position="291"/>
        <end position="382"/>
    </location>
</feature>
<dbReference type="GO" id="GO:0046872">
    <property type="term" value="F:metal ion binding"/>
    <property type="evidence" value="ECO:0007669"/>
    <property type="project" value="UniProtKB-KW"/>
</dbReference>
<name>A0A261R943_9BORD</name>
<dbReference type="Pfam" id="PF07687">
    <property type="entry name" value="M20_dimer"/>
    <property type="match status" value="1"/>
</dbReference>
<dbReference type="OrthoDB" id="9808195at2"/>
<accession>A0A261R943</accession>
<protein>
    <submittedName>
        <fullName evidence="9">Zn-dependent hydrolase</fullName>
    </submittedName>
</protein>
<dbReference type="SUPFAM" id="SSF55031">
    <property type="entry name" value="Bacterial exopeptidase dimerisation domain"/>
    <property type="match status" value="1"/>
</dbReference>
<dbReference type="NCBIfam" id="TIGR01879">
    <property type="entry name" value="hydantase"/>
    <property type="match status" value="1"/>
</dbReference>
<dbReference type="Gene3D" id="3.40.630.10">
    <property type="entry name" value="Zn peptidases"/>
    <property type="match status" value="1"/>
</dbReference>
<dbReference type="CDD" id="cd03884">
    <property type="entry name" value="M20_bAS"/>
    <property type="match status" value="1"/>
</dbReference>
<gene>
    <name evidence="9" type="ORF">CAL26_27575</name>
</gene>
<comment type="similarity">
    <text evidence="2">Belongs to the peptidase M20 family.</text>
</comment>
<evidence type="ECO:0000256" key="3">
    <source>
        <dbReference type="ARBA" id="ARBA00011738"/>
    </source>
</evidence>
<proteinExistence type="inferred from homology"/>
<keyword evidence="4" id="KW-0479">Metal-binding</keyword>
<dbReference type="Gene3D" id="3.30.70.360">
    <property type="match status" value="1"/>
</dbReference>
<dbReference type="InterPro" id="IPR002933">
    <property type="entry name" value="Peptidase_M20"/>
</dbReference>
<dbReference type="SUPFAM" id="SSF53187">
    <property type="entry name" value="Zn-dependent exopeptidases"/>
    <property type="match status" value="1"/>
</dbReference>
<reference evidence="9" key="1">
    <citation type="submission" date="2017-05" db="EMBL/GenBank/DDBJ databases">
        <title>Complete and WGS of Bordetella genogroups.</title>
        <authorList>
            <person name="Spilker T."/>
            <person name="Lipuma J."/>
        </authorList>
    </citation>
    <scope>NUCLEOTIDE SEQUENCE</scope>
    <source>
        <strain evidence="9">AU21707</strain>
    </source>
</reference>
<dbReference type="InterPro" id="IPR036264">
    <property type="entry name" value="Bact_exopeptidase_dim_dom"/>
</dbReference>
<evidence type="ECO:0000313" key="10">
    <source>
        <dbReference type="Proteomes" id="UP000216857"/>
    </source>
</evidence>
<organism evidence="9 10">
    <name type="scientific">Bordetella genomosp. 9</name>
    <dbReference type="NCBI Taxonomy" id="1416803"/>
    <lineage>
        <taxon>Bacteria</taxon>
        <taxon>Pseudomonadati</taxon>
        <taxon>Pseudomonadota</taxon>
        <taxon>Betaproteobacteria</taxon>
        <taxon>Burkholderiales</taxon>
        <taxon>Alcaligenaceae</taxon>
        <taxon>Bordetella</taxon>
    </lineage>
</organism>
<dbReference type="AlphaFoldDB" id="A0A261R943"/>
<feature type="region of interest" description="Disordered" evidence="7">
    <location>
        <begin position="1"/>
        <end position="26"/>
    </location>
</feature>
<sequence length="487" mass="51525">MPRPIVVRPGCDSRRRSAGAPPTAATTRPAGPVYKVCVLALNAGSPQRAEFSMSLTALRPCGERILRWADALARHSDHPDHLTCAYMTPAHRAVAAALETLMREAGFDEVRHDAVGNVIGRYRAAPERQPARLVSTGSHYDTVRNGGRYDGRLGILLPIAIVADLHAQGRRLPFDFEVVGFAEEEGLRFGSTFLGSSAYVGRFDMSTLDRLDAQGIAMRDALRDAGFDPDALRDRAPRQAGADVRHVTGAAGDADLAHYFEVHIEQGPVLLQRGLAVGVVSAIAGGVRRLLTLEGQAGHAGTTPMNMRHDAACAAAEIVLAVERRCARGDGLVGTVGRLEVPDGSVNVIPGCCRLSLDVRAPDDAVRDAALADLDAEIAAVCARRGVRHAMEEIMRVPATPCAGAQRSLWSAAIAAHGVPVHELSSGAGHDAMMVAKTAPVSMLFVRCGNGGISHNPLETVTEQDVQLAAQVTETFLLGLDATLAGN</sequence>
<evidence type="ECO:0000256" key="6">
    <source>
        <dbReference type="ARBA" id="ARBA00023211"/>
    </source>
</evidence>
<evidence type="ECO:0000313" key="9">
    <source>
        <dbReference type="EMBL" id="OZI21192.1"/>
    </source>
</evidence>
<evidence type="ECO:0000256" key="7">
    <source>
        <dbReference type="SAM" id="MobiDB-lite"/>
    </source>
</evidence>
<comment type="cofactor">
    <cofactor evidence="1">
        <name>Mn(2+)</name>
        <dbReference type="ChEBI" id="CHEBI:29035"/>
    </cofactor>
</comment>
<dbReference type="GO" id="GO:0016813">
    <property type="term" value="F:hydrolase activity, acting on carbon-nitrogen (but not peptide) bonds, in linear amidines"/>
    <property type="evidence" value="ECO:0007669"/>
    <property type="project" value="InterPro"/>
</dbReference>
<comment type="subunit">
    <text evidence="3">Homodimer.</text>
</comment>
<evidence type="ECO:0000256" key="1">
    <source>
        <dbReference type="ARBA" id="ARBA00001936"/>
    </source>
</evidence>
<evidence type="ECO:0000256" key="4">
    <source>
        <dbReference type="ARBA" id="ARBA00022723"/>
    </source>
</evidence>
<dbReference type="Proteomes" id="UP000216857">
    <property type="component" value="Unassembled WGS sequence"/>
</dbReference>
<dbReference type="PANTHER" id="PTHR32494">
    <property type="entry name" value="ALLANTOATE DEIMINASE-RELATED"/>
    <property type="match status" value="1"/>
</dbReference>
<dbReference type="EMBL" id="NEVJ01000003">
    <property type="protein sequence ID" value="OZI21192.1"/>
    <property type="molecule type" value="Genomic_DNA"/>
</dbReference>
<comment type="caution">
    <text evidence="9">The sequence shown here is derived from an EMBL/GenBank/DDBJ whole genome shotgun (WGS) entry which is preliminary data.</text>
</comment>